<dbReference type="AlphaFoldDB" id="A0A517STD8"/>
<evidence type="ECO:0000313" key="11">
    <source>
        <dbReference type="Proteomes" id="UP000315003"/>
    </source>
</evidence>
<evidence type="ECO:0000256" key="1">
    <source>
        <dbReference type="ARBA" id="ARBA00000439"/>
    </source>
</evidence>
<dbReference type="InterPro" id="IPR003385">
    <property type="entry name" value="Glyco_hydro_77"/>
</dbReference>
<dbReference type="InterPro" id="IPR017853">
    <property type="entry name" value="GH"/>
</dbReference>
<gene>
    <name evidence="10" type="primary">malQ</name>
    <name evidence="10" type="ORF">SV7mr_19020</name>
</gene>
<protein>
    <recommendedName>
        <fullName evidence="4">4-alpha-glucanotransferase</fullName>
        <ecNumber evidence="3">2.4.1.25</ecNumber>
    </recommendedName>
    <alternativeName>
        <fullName evidence="8">Amylomaltase</fullName>
    </alternativeName>
    <alternativeName>
        <fullName evidence="9">Disproportionating enzyme</fullName>
    </alternativeName>
</protein>
<evidence type="ECO:0000256" key="7">
    <source>
        <dbReference type="ARBA" id="ARBA00023277"/>
    </source>
</evidence>
<evidence type="ECO:0000256" key="9">
    <source>
        <dbReference type="ARBA" id="ARBA00031501"/>
    </source>
</evidence>
<comment type="similarity">
    <text evidence="2">Belongs to the disproportionating enzyme family.</text>
</comment>
<name>A0A517STD8_9BACT</name>
<keyword evidence="7" id="KW-0119">Carbohydrate metabolism</keyword>
<dbReference type="GO" id="GO:0004134">
    <property type="term" value="F:4-alpha-glucanotransferase activity"/>
    <property type="evidence" value="ECO:0007669"/>
    <property type="project" value="UniProtKB-EC"/>
</dbReference>
<evidence type="ECO:0000256" key="5">
    <source>
        <dbReference type="ARBA" id="ARBA00022676"/>
    </source>
</evidence>
<dbReference type="PANTHER" id="PTHR32438">
    <property type="entry name" value="4-ALPHA-GLUCANOTRANSFERASE DPE1, CHLOROPLASTIC/AMYLOPLASTIC"/>
    <property type="match status" value="1"/>
</dbReference>
<dbReference type="Proteomes" id="UP000315003">
    <property type="component" value="Chromosome"/>
</dbReference>
<dbReference type="Pfam" id="PF02446">
    <property type="entry name" value="Glyco_hydro_77"/>
    <property type="match status" value="1"/>
</dbReference>
<keyword evidence="5 10" id="KW-0328">Glycosyltransferase</keyword>
<evidence type="ECO:0000256" key="3">
    <source>
        <dbReference type="ARBA" id="ARBA00012560"/>
    </source>
</evidence>
<dbReference type="EC" id="2.4.1.25" evidence="3"/>
<keyword evidence="11" id="KW-1185">Reference proteome</keyword>
<comment type="catalytic activity">
    <reaction evidence="1">
        <text>Transfers a segment of a (1-&gt;4)-alpha-D-glucan to a new position in an acceptor, which may be glucose or a (1-&gt;4)-alpha-D-glucan.</text>
        <dbReference type="EC" id="2.4.1.25"/>
    </reaction>
</comment>
<evidence type="ECO:0000256" key="8">
    <source>
        <dbReference type="ARBA" id="ARBA00031423"/>
    </source>
</evidence>
<reference evidence="10 11" key="1">
    <citation type="submission" date="2019-02" db="EMBL/GenBank/DDBJ databases">
        <title>Deep-cultivation of Planctomycetes and their phenomic and genomic characterization uncovers novel biology.</title>
        <authorList>
            <person name="Wiegand S."/>
            <person name="Jogler M."/>
            <person name="Boedeker C."/>
            <person name="Pinto D."/>
            <person name="Vollmers J."/>
            <person name="Rivas-Marin E."/>
            <person name="Kohn T."/>
            <person name="Peeters S.H."/>
            <person name="Heuer A."/>
            <person name="Rast P."/>
            <person name="Oberbeckmann S."/>
            <person name="Bunk B."/>
            <person name="Jeske O."/>
            <person name="Meyerdierks A."/>
            <person name="Storesund J.E."/>
            <person name="Kallscheuer N."/>
            <person name="Luecker S."/>
            <person name="Lage O.M."/>
            <person name="Pohl T."/>
            <person name="Merkel B.J."/>
            <person name="Hornburger P."/>
            <person name="Mueller R.-W."/>
            <person name="Bruemmer F."/>
            <person name="Labrenz M."/>
            <person name="Spormann A.M."/>
            <person name="Op den Camp H."/>
            <person name="Overmann J."/>
            <person name="Amann R."/>
            <person name="Jetten M.S.M."/>
            <person name="Mascher T."/>
            <person name="Medema M.H."/>
            <person name="Devos D.P."/>
            <person name="Kaster A.-K."/>
            <person name="Ovreas L."/>
            <person name="Rohde M."/>
            <person name="Galperin M.Y."/>
            <person name="Jogler C."/>
        </authorList>
    </citation>
    <scope>NUCLEOTIDE SEQUENCE [LARGE SCALE GENOMIC DNA]</scope>
    <source>
        <strain evidence="10 11">SV_7m_r</strain>
    </source>
</reference>
<evidence type="ECO:0000256" key="2">
    <source>
        <dbReference type="ARBA" id="ARBA00005684"/>
    </source>
</evidence>
<evidence type="ECO:0000313" key="10">
    <source>
        <dbReference type="EMBL" id="QDT59395.1"/>
    </source>
</evidence>
<dbReference type="PANTHER" id="PTHR32438:SF5">
    <property type="entry name" value="4-ALPHA-GLUCANOTRANSFERASE DPE1, CHLOROPLASTIC_AMYLOPLASTIC"/>
    <property type="match status" value="1"/>
</dbReference>
<dbReference type="SUPFAM" id="SSF51445">
    <property type="entry name" value="(Trans)glycosidases"/>
    <property type="match status" value="1"/>
</dbReference>
<keyword evidence="6 10" id="KW-0808">Transferase</keyword>
<evidence type="ECO:0000256" key="6">
    <source>
        <dbReference type="ARBA" id="ARBA00022679"/>
    </source>
</evidence>
<accession>A0A517STD8</accession>
<proteinExistence type="inferred from homology"/>
<organism evidence="10 11">
    <name type="scientific">Stieleria bergensis</name>
    <dbReference type="NCBI Taxonomy" id="2528025"/>
    <lineage>
        <taxon>Bacteria</taxon>
        <taxon>Pseudomonadati</taxon>
        <taxon>Planctomycetota</taxon>
        <taxon>Planctomycetia</taxon>
        <taxon>Pirellulales</taxon>
        <taxon>Pirellulaceae</taxon>
        <taxon>Stieleria</taxon>
    </lineage>
</organism>
<dbReference type="GO" id="GO:0005975">
    <property type="term" value="P:carbohydrate metabolic process"/>
    <property type="evidence" value="ECO:0007669"/>
    <property type="project" value="InterPro"/>
</dbReference>
<dbReference type="EMBL" id="CP036272">
    <property type="protein sequence ID" value="QDT59395.1"/>
    <property type="molecule type" value="Genomic_DNA"/>
</dbReference>
<dbReference type="Gene3D" id="3.20.20.80">
    <property type="entry name" value="Glycosidases"/>
    <property type="match status" value="1"/>
</dbReference>
<evidence type="ECO:0000256" key="4">
    <source>
        <dbReference type="ARBA" id="ARBA00020295"/>
    </source>
</evidence>
<sequence length="507" mass="56680">MSRRHPLLADRTAGVLLHPTSLPAIDGAVGIGDLGPTARQFTEWVAAAGLQRWQVLPIGPVGDGDSPYSALSSFAIEPMLVSIADLAEDGYLPDSAVQCSGEDEKADNRGRAGWRRARKWKRPRLESAFKTFCTRRGTLGIRGRNYVDFEVRQAGWLRAWCRYAAGQAQTMRACAECERDPNYHAFLQFILDRQWGRLRRHASERGVHLIGDIPIFCAPDSADVESRPELFRLDRAGRPTMLTGVPPPSEPDEEMSKVWGATAVEEGQLWGHPHYKWAAHRKEGWAWWQDRVRTTLERFDLARIDHFVGFHNLYEIPRNATDLRAGHWRRTPGAELLASLTGVIGPLPFIAEDLGDRVEPVNRLRDQFGIIGMRSLQLAFFGTPSADAELPHNHPRECVVYPGGHDNDTVVGWYRSIKAQTRRRFIDYAGPSAASDPAGAMIRLAFTSPAGTAIVQMQDLLRLGKGARMNHPGDPKGNWCWRMRRDDTTSKLAKSIKTLAASSERVV</sequence>